<protein>
    <submittedName>
        <fullName evidence="1">Uncharacterized protein</fullName>
    </submittedName>
</protein>
<sequence length="101" mass="12050">MTYREWFQSHGRRHRAIVESLPPMSAEALVDYFRYENMRQKHPDFCPLYAKNEKCHEMEDLNCYLCGCPYFRFCDEGIDRIEGKVRYSLCAIDAKEGRALE</sequence>
<dbReference type="AlphaFoldDB" id="A0A7V2SJK4"/>
<gene>
    <name evidence="1" type="ORF">ENJ74_04190</name>
</gene>
<dbReference type="EMBL" id="DRNO01000283">
    <property type="protein sequence ID" value="HFC04052.1"/>
    <property type="molecule type" value="Genomic_DNA"/>
</dbReference>
<name>A0A7V2SJK4_9BACT</name>
<accession>A0A7V2SJK4</accession>
<reference evidence="1" key="1">
    <citation type="journal article" date="2020" name="mSystems">
        <title>Genome- and Community-Level Interaction Insights into Carbon Utilization and Element Cycling Functions of Hydrothermarchaeota in Hydrothermal Sediment.</title>
        <authorList>
            <person name="Zhou Z."/>
            <person name="Liu Y."/>
            <person name="Xu W."/>
            <person name="Pan J."/>
            <person name="Luo Z.H."/>
            <person name="Li M."/>
        </authorList>
    </citation>
    <scope>NUCLEOTIDE SEQUENCE [LARGE SCALE GENOMIC DNA]</scope>
    <source>
        <strain evidence="1">HyVt-513</strain>
    </source>
</reference>
<comment type="caution">
    <text evidence="1">The sequence shown here is derived from an EMBL/GenBank/DDBJ whole genome shotgun (WGS) entry which is preliminary data.</text>
</comment>
<dbReference type="Proteomes" id="UP000885722">
    <property type="component" value="Unassembled WGS sequence"/>
</dbReference>
<proteinExistence type="predicted"/>
<feature type="non-terminal residue" evidence="1">
    <location>
        <position position="101"/>
    </location>
</feature>
<evidence type="ECO:0000313" key="1">
    <source>
        <dbReference type="EMBL" id="HFC04052.1"/>
    </source>
</evidence>
<organism evidence="1">
    <name type="scientific">Nitratifractor salsuginis</name>
    <dbReference type="NCBI Taxonomy" id="269261"/>
    <lineage>
        <taxon>Bacteria</taxon>
        <taxon>Pseudomonadati</taxon>
        <taxon>Campylobacterota</taxon>
        <taxon>Epsilonproteobacteria</taxon>
        <taxon>Campylobacterales</taxon>
        <taxon>Sulfurovaceae</taxon>
        <taxon>Nitratifractor</taxon>
    </lineage>
</organism>